<evidence type="ECO:0000313" key="4">
    <source>
        <dbReference type="Proteomes" id="UP000663829"/>
    </source>
</evidence>
<proteinExistence type="predicted"/>
<evidence type="ECO:0000313" key="2">
    <source>
        <dbReference type="EMBL" id="CAF1488872.1"/>
    </source>
</evidence>
<dbReference type="AlphaFoldDB" id="A0A815S978"/>
<feature type="compositionally biased region" description="Low complexity" evidence="1">
    <location>
        <begin position="46"/>
        <end position="61"/>
    </location>
</feature>
<gene>
    <name evidence="2" type="ORF">GPM918_LOCUS36158</name>
    <name evidence="3" type="ORF">SRO942_LOCUS36887</name>
</gene>
<organism evidence="2 4">
    <name type="scientific">Didymodactylos carnosus</name>
    <dbReference type="NCBI Taxonomy" id="1234261"/>
    <lineage>
        <taxon>Eukaryota</taxon>
        <taxon>Metazoa</taxon>
        <taxon>Spiralia</taxon>
        <taxon>Gnathifera</taxon>
        <taxon>Rotifera</taxon>
        <taxon>Eurotatoria</taxon>
        <taxon>Bdelloidea</taxon>
        <taxon>Philodinida</taxon>
        <taxon>Philodinidae</taxon>
        <taxon>Didymodactylos</taxon>
    </lineage>
</organism>
<accession>A0A815S978</accession>
<protein>
    <submittedName>
        <fullName evidence="2">Uncharacterized protein</fullName>
    </submittedName>
</protein>
<feature type="region of interest" description="Disordered" evidence="1">
    <location>
        <begin position="1"/>
        <end position="72"/>
    </location>
</feature>
<name>A0A815S978_9BILA</name>
<evidence type="ECO:0000256" key="1">
    <source>
        <dbReference type="SAM" id="MobiDB-lite"/>
    </source>
</evidence>
<comment type="caution">
    <text evidence="2">The sequence shown here is derived from an EMBL/GenBank/DDBJ whole genome shotgun (WGS) entry which is preliminary data.</text>
</comment>
<evidence type="ECO:0000313" key="3">
    <source>
        <dbReference type="EMBL" id="CAF4352331.1"/>
    </source>
</evidence>
<keyword evidence="4" id="KW-1185">Reference proteome</keyword>
<dbReference type="EMBL" id="CAJNOQ010021599">
    <property type="protein sequence ID" value="CAF1488872.1"/>
    <property type="molecule type" value="Genomic_DNA"/>
</dbReference>
<reference evidence="2" key="1">
    <citation type="submission" date="2021-02" db="EMBL/GenBank/DDBJ databases">
        <authorList>
            <person name="Nowell W R."/>
        </authorList>
    </citation>
    <scope>NUCLEOTIDE SEQUENCE</scope>
</reference>
<dbReference type="EMBL" id="CAJOBC010087088">
    <property type="protein sequence ID" value="CAF4352331.1"/>
    <property type="molecule type" value="Genomic_DNA"/>
</dbReference>
<feature type="compositionally biased region" description="Acidic residues" evidence="1">
    <location>
        <begin position="36"/>
        <end position="45"/>
    </location>
</feature>
<dbReference type="Proteomes" id="UP000663829">
    <property type="component" value="Unassembled WGS sequence"/>
</dbReference>
<sequence>MRIGDVLLADVTDDYDKNISEDDDSSSDSDRAIDVSETESDDTSTDEYISQDNDSDTSVSSSDEDNVHLTNQPEALEIDGVVWSMQQLQLLDVFVPLMY</sequence>
<dbReference type="Proteomes" id="UP000681722">
    <property type="component" value="Unassembled WGS sequence"/>
</dbReference>